<evidence type="ECO:0000313" key="18">
    <source>
        <dbReference type="EMBL" id="TIA88572.1"/>
    </source>
</evidence>
<dbReference type="OrthoDB" id="4849160at2759"/>
<dbReference type="GO" id="GO:0005576">
    <property type="term" value="C:extracellular region"/>
    <property type="evidence" value="ECO:0007669"/>
    <property type="project" value="UniProtKB-SubCell"/>
</dbReference>
<keyword evidence="5 16" id="KW-0732">Signal</keyword>
<keyword evidence="3" id="KW-0964">Secreted</keyword>
<dbReference type="PANTHER" id="PTHR33353">
    <property type="entry name" value="PUTATIVE (AFU_ORTHOLOGUE AFUA_1G12560)-RELATED"/>
    <property type="match status" value="1"/>
</dbReference>
<evidence type="ECO:0000256" key="8">
    <source>
        <dbReference type="ARBA" id="ARBA00023008"/>
    </source>
</evidence>
<evidence type="ECO:0000256" key="6">
    <source>
        <dbReference type="ARBA" id="ARBA00023001"/>
    </source>
</evidence>
<feature type="signal peptide" evidence="16">
    <location>
        <begin position="1"/>
        <end position="22"/>
    </location>
</feature>
<dbReference type="GO" id="GO:0030245">
    <property type="term" value="P:cellulose catabolic process"/>
    <property type="evidence" value="ECO:0007669"/>
    <property type="project" value="UniProtKB-KW"/>
</dbReference>
<reference evidence="18 19" key="1">
    <citation type="submission" date="2019-03" db="EMBL/GenBank/DDBJ databases">
        <title>Sequencing 23 genomes of Wallemia ichthyophaga.</title>
        <authorList>
            <person name="Gostincar C."/>
        </authorList>
    </citation>
    <scope>NUCLEOTIDE SEQUENCE [LARGE SCALE GENOMIC DNA]</scope>
    <source>
        <strain evidence="18 19">EXF-5753</strain>
    </source>
</reference>
<keyword evidence="11" id="KW-0119">Carbohydrate metabolism</keyword>
<organism evidence="18 19">
    <name type="scientific">Wallemia hederae</name>
    <dbReference type="NCBI Taxonomy" id="1540922"/>
    <lineage>
        <taxon>Eukaryota</taxon>
        <taxon>Fungi</taxon>
        <taxon>Dikarya</taxon>
        <taxon>Basidiomycota</taxon>
        <taxon>Wallemiomycotina</taxon>
        <taxon>Wallemiomycetes</taxon>
        <taxon>Wallemiales</taxon>
        <taxon>Wallemiaceae</taxon>
        <taxon>Wallemia</taxon>
    </lineage>
</organism>
<comment type="catalytic activity">
    <reaction evidence="14">
        <text>[(1-&gt;4)-beta-D-glucosyl]n+m + reduced acceptor + O2 = 4-dehydro-beta-D-glucosyl-[(1-&gt;4)-beta-D-glucosyl]n-1 + [(1-&gt;4)-beta-D-glucosyl]m + acceptor + H2O.</text>
        <dbReference type="EC" id="1.14.99.56"/>
    </reaction>
</comment>
<dbReference type="GO" id="GO:0004497">
    <property type="term" value="F:monooxygenase activity"/>
    <property type="evidence" value="ECO:0007669"/>
    <property type="project" value="UniProtKB-KW"/>
</dbReference>
<accession>A0A4T0FJR5</accession>
<dbReference type="EMBL" id="SPNW01000036">
    <property type="protein sequence ID" value="TIA88572.1"/>
    <property type="molecule type" value="Genomic_DNA"/>
</dbReference>
<evidence type="ECO:0000256" key="15">
    <source>
        <dbReference type="ARBA" id="ARBA00047174"/>
    </source>
</evidence>
<keyword evidence="6" id="KW-0136">Cellulose degradation</keyword>
<keyword evidence="4" id="KW-0479">Metal-binding</keyword>
<keyword evidence="7" id="KW-0560">Oxidoreductase</keyword>
<evidence type="ECO:0000259" key="17">
    <source>
        <dbReference type="Pfam" id="PF03443"/>
    </source>
</evidence>
<keyword evidence="19" id="KW-1185">Reference proteome</keyword>
<keyword evidence="10" id="KW-1015">Disulfide bond</keyword>
<dbReference type="Pfam" id="PF03443">
    <property type="entry name" value="AA9"/>
    <property type="match status" value="1"/>
</dbReference>
<dbReference type="Gene3D" id="2.70.50.70">
    <property type="match status" value="1"/>
</dbReference>
<dbReference type="GO" id="GO:0046872">
    <property type="term" value="F:metal ion binding"/>
    <property type="evidence" value="ECO:0007669"/>
    <property type="project" value="UniProtKB-KW"/>
</dbReference>
<proteinExistence type="inferred from homology"/>
<comment type="cofactor">
    <cofactor evidence="1">
        <name>Cu(2+)</name>
        <dbReference type="ChEBI" id="CHEBI:29036"/>
    </cofactor>
</comment>
<name>A0A4T0FJR5_9BASI</name>
<comment type="similarity">
    <text evidence="13">Belongs to the polysaccharide monooxygenase AA9 family.</text>
</comment>
<evidence type="ECO:0000256" key="3">
    <source>
        <dbReference type="ARBA" id="ARBA00022525"/>
    </source>
</evidence>
<evidence type="ECO:0000256" key="14">
    <source>
        <dbReference type="ARBA" id="ARBA00045077"/>
    </source>
</evidence>
<comment type="subcellular location">
    <subcellularLocation>
        <location evidence="2">Secreted</location>
    </subcellularLocation>
</comment>
<dbReference type="InterPro" id="IPR049892">
    <property type="entry name" value="AA9"/>
</dbReference>
<evidence type="ECO:0000256" key="10">
    <source>
        <dbReference type="ARBA" id="ARBA00023157"/>
    </source>
</evidence>
<comment type="caution">
    <text evidence="18">The sequence shown here is derived from an EMBL/GenBank/DDBJ whole genome shotgun (WGS) entry which is preliminary data.</text>
</comment>
<keyword evidence="9" id="KW-0503">Monooxygenase</keyword>
<dbReference type="InterPro" id="IPR005103">
    <property type="entry name" value="AA9_LPMO"/>
</dbReference>
<dbReference type="Proteomes" id="UP000310189">
    <property type="component" value="Unassembled WGS sequence"/>
</dbReference>
<feature type="chain" id="PRO_5020184562" description="lytic cellulose monooxygenase (C4-dehydrogenating)" evidence="16">
    <location>
        <begin position="23"/>
        <end position="242"/>
    </location>
</feature>
<evidence type="ECO:0000256" key="11">
    <source>
        <dbReference type="ARBA" id="ARBA00023277"/>
    </source>
</evidence>
<evidence type="ECO:0000256" key="4">
    <source>
        <dbReference type="ARBA" id="ARBA00022723"/>
    </source>
</evidence>
<evidence type="ECO:0000256" key="13">
    <source>
        <dbReference type="ARBA" id="ARBA00044502"/>
    </source>
</evidence>
<dbReference type="EC" id="1.14.99.56" evidence="15"/>
<evidence type="ECO:0000256" key="1">
    <source>
        <dbReference type="ARBA" id="ARBA00001973"/>
    </source>
</evidence>
<evidence type="ECO:0000256" key="16">
    <source>
        <dbReference type="SAM" id="SignalP"/>
    </source>
</evidence>
<keyword evidence="8" id="KW-0186">Copper</keyword>
<gene>
    <name evidence="18" type="ORF">E3P99_02504</name>
</gene>
<sequence>MFNKSSLSVVALVAALTAPIAAHGVVEKVVIGGKDFGSDPVWQVDNNGPAATTNNMGSKDLACGPGATAPSSTASASAGDTVEFTWSSSWPHTKGPIITYLGKCAGSSCDPNSIDFYKIDEKGITDSDGTWEQEKLANGSPVSATIPTSAAAGTYIIRNEVDNLGSIPQELYPSCTTIEISGGGSGLTGETISFPPGYSDADVKESIALNNIYSVKSGYTFPGPGVASRRALLSRQPFSGLN</sequence>
<evidence type="ECO:0000256" key="2">
    <source>
        <dbReference type="ARBA" id="ARBA00004613"/>
    </source>
</evidence>
<feature type="domain" description="Auxiliary Activity family 9 catalytic" evidence="17">
    <location>
        <begin position="23"/>
        <end position="207"/>
    </location>
</feature>
<evidence type="ECO:0000256" key="7">
    <source>
        <dbReference type="ARBA" id="ARBA00023002"/>
    </source>
</evidence>
<dbReference type="PANTHER" id="PTHR33353:SF10">
    <property type="entry name" value="ENDO-BETA-1,4-GLUCANASE D"/>
    <property type="match status" value="1"/>
</dbReference>
<evidence type="ECO:0000256" key="5">
    <source>
        <dbReference type="ARBA" id="ARBA00022729"/>
    </source>
</evidence>
<evidence type="ECO:0000313" key="19">
    <source>
        <dbReference type="Proteomes" id="UP000310189"/>
    </source>
</evidence>
<dbReference type="AlphaFoldDB" id="A0A4T0FJR5"/>
<protein>
    <recommendedName>
        <fullName evidence="15">lytic cellulose monooxygenase (C4-dehydrogenating)</fullName>
        <ecNumber evidence="15">1.14.99.56</ecNumber>
    </recommendedName>
</protein>
<evidence type="ECO:0000256" key="9">
    <source>
        <dbReference type="ARBA" id="ARBA00023033"/>
    </source>
</evidence>
<keyword evidence="12" id="KW-0624">Polysaccharide degradation</keyword>
<evidence type="ECO:0000256" key="12">
    <source>
        <dbReference type="ARBA" id="ARBA00023326"/>
    </source>
</evidence>